<dbReference type="AlphaFoldDB" id="A0AAV7MBC7"/>
<evidence type="ECO:0000313" key="2">
    <source>
        <dbReference type="Proteomes" id="UP001066276"/>
    </source>
</evidence>
<sequence>MLDPVFWLDIQCDISDFFAINEGLVKSVGPVLKTFRVYLRGECSSKQFSVQKDLQKQLKLLELHLHQLKLDLEDSYQPHLVAELQEMLTKSNALADHNHLHSHRYDIPCTYGKGDKPGRMLAHIPKRRHGPPVVTCLTCDDGTVKLGCSEYSE</sequence>
<name>A0AAV7MBC7_PLEWA</name>
<protein>
    <submittedName>
        <fullName evidence="1">Uncharacterized protein</fullName>
    </submittedName>
</protein>
<dbReference type="EMBL" id="JANPWB010000014">
    <property type="protein sequence ID" value="KAJ1100090.1"/>
    <property type="molecule type" value="Genomic_DNA"/>
</dbReference>
<gene>
    <name evidence="1" type="ORF">NDU88_005179</name>
</gene>
<reference evidence="1" key="1">
    <citation type="journal article" date="2022" name="bioRxiv">
        <title>Sequencing and chromosome-scale assembly of the giantPleurodeles waltlgenome.</title>
        <authorList>
            <person name="Brown T."/>
            <person name="Elewa A."/>
            <person name="Iarovenko S."/>
            <person name="Subramanian E."/>
            <person name="Araus A.J."/>
            <person name="Petzold A."/>
            <person name="Susuki M."/>
            <person name="Suzuki K.-i.T."/>
            <person name="Hayashi T."/>
            <person name="Toyoda A."/>
            <person name="Oliveira C."/>
            <person name="Osipova E."/>
            <person name="Leigh N.D."/>
            <person name="Simon A."/>
            <person name="Yun M.H."/>
        </authorList>
    </citation>
    <scope>NUCLEOTIDE SEQUENCE</scope>
    <source>
        <strain evidence="1">20211129_DDA</strain>
        <tissue evidence="1">Liver</tissue>
    </source>
</reference>
<evidence type="ECO:0000313" key="1">
    <source>
        <dbReference type="EMBL" id="KAJ1100090.1"/>
    </source>
</evidence>
<keyword evidence="2" id="KW-1185">Reference proteome</keyword>
<dbReference type="Proteomes" id="UP001066276">
    <property type="component" value="Chromosome 10"/>
</dbReference>
<comment type="caution">
    <text evidence="1">The sequence shown here is derived from an EMBL/GenBank/DDBJ whole genome shotgun (WGS) entry which is preliminary data.</text>
</comment>
<proteinExistence type="predicted"/>
<accession>A0AAV7MBC7</accession>
<organism evidence="1 2">
    <name type="scientific">Pleurodeles waltl</name>
    <name type="common">Iberian ribbed newt</name>
    <dbReference type="NCBI Taxonomy" id="8319"/>
    <lineage>
        <taxon>Eukaryota</taxon>
        <taxon>Metazoa</taxon>
        <taxon>Chordata</taxon>
        <taxon>Craniata</taxon>
        <taxon>Vertebrata</taxon>
        <taxon>Euteleostomi</taxon>
        <taxon>Amphibia</taxon>
        <taxon>Batrachia</taxon>
        <taxon>Caudata</taxon>
        <taxon>Salamandroidea</taxon>
        <taxon>Salamandridae</taxon>
        <taxon>Pleurodelinae</taxon>
        <taxon>Pleurodeles</taxon>
    </lineage>
</organism>